<proteinExistence type="predicted"/>
<evidence type="ECO:0000313" key="2">
    <source>
        <dbReference type="EMBL" id="JAD70261.1"/>
    </source>
</evidence>
<keyword evidence="1" id="KW-0812">Transmembrane</keyword>
<protein>
    <submittedName>
        <fullName evidence="2">Uncharacterized protein</fullName>
    </submittedName>
</protein>
<keyword evidence="1" id="KW-1133">Transmembrane helix</keyword>
<feature type="transmembrane region" description="Helical" evidence="1">
    <location>
        <begin position="16"/>
        <end position="35"/>
    </location>
</feature>
<reference evidence="2" key="1">
    <citation type="submission" date="2014-09" db="EMBL/GenBank/DDBJ databases">
        <authorList>
            <person name="Magalhaes I.L.F."/>
            <person name="Oliveira U."/>
            <person name="Santos F.R."/>
            <person name="Vidigal T.H.D.A."/>
            <person name="Brescovit A.D."/>
            <person name="Santos A.J."/>
        </authorList>
    </citation>
    <scope>NUCLEOTIDE SEQUENCE</scope>
    <source>
        <tissue evidence="2">Shoot tissue taken approximately 20 cm above the soil surface</tissue>
    </source>
</reference>
<keyword evidence="1" id="KW-0472">Membrane</keyword>
<accession>A0A0A9C3U9</accession>
<evidence type="ECO:0000256" key="1">
    <source>
        <dbReference type="SAM" id="Phobius"/>
    </source>
</evidence>
<sequence length="55" mass="6488">MLSRHTQPMVRHMGTIFLYFFNFLFCPFILACVAFSKGHQLLGHLWVHHCIILIT</sequence>
<dbReference type="PROSITE" id="PS51257">
    <property type="entry name" value="PROKAR_LIPOPROTEIN"/>
    <property type="match status" value="1"/>
</dbReference>
<reference evidence="2" key="2">
    <citation type="journal article" date="2015" name="Data Brief">
        <title>Shoot transcriptome of the giant reed, Arundo donax.</title>
        <authorList>
            <person name="Barrero R.A."/>
            <person name="Guerrero F.D."/>
            <person name="Moolhuijzen P."/>
            <person name="Goolsby J.A."/>
            <person name="Tidwell J."/>
            <person name="Bellgard S.E."/>
            <person name="Bellgard M.I."/>
        </authorList>
    </citation>
    <scope>NUCLEOTIDE SEQUENCE</scope>
    <source>
        <tissue evidence="2">Shoot tissue taken approximately 20 cm above the soil surface</tissue>
    </source>
</reference>
<dbReference type="EMBL" id="GBRH01227634">
    <property type="protein sequence ID" value="JAD70261.1"/>
    <property type="molecule type" value="Transcribed_RNA"/>
</dbReference>
<dbReference type="AlphaFoldDB" id="A0A0A9C3U9"/>
<name>A0A0A9C3U9_ARUDO</name>
<organism evidence="2">
    <name type="scientific">Arundo donax</name>
    <name type="common">Giant reed</name>
    <name type="synonym">Donax arundinaceus</name>
    <dbReference type="NCBI Taxonomy" id="35708"/>
    <lineage>
        <taxon>Eukaryota</taxon>
        <taxon>Viridiplantae</taxon>
        <taxon>Streptophyta</taxon>
        <taxon>Embryophyta</taxon>
        <taxon>Tracheophyta</taxon>
        <taxon>Spermatophyta</taxon>
        <taxon>Magnoliopsida</taxon>
        <taxon>Liliopsida</taxon>
        <taxon>Poales</taxon>
        <taxon>Poaceae</taxon>
        <taxon>PACMAD clade</taxon>
        <taxon>Arundinoideae</taxon>
        <taxon>Arundineae</taxon>
        <taxon>Arundo</taxon>
    </lineage>
</organism>